<dbReference type="GO" id="GO:0043015">
    <property type="term" value="F:gamma-tubulin binding"/>
    <property type="evidence" value="ECO:0007669"/>
    <property type="project" value="TreeGrafter"/>
</dbReference>
<evidence type="ECO:0000313" key="6">
    <source>
        <dbReference type="EMBL" id="KAJ6633415.1"/>
    </source>
</evidence>
<feature type="compositionally biased region" description="Low complexity" evidence="4">
    <location>
        <begin position="305"/>
        <end position="315"/>
    </location>
</feature>
<dbReference type="GO" id="GO:0003779">
    <property type="term" value="F:actin binding"/>
    <property type="evidence" value="ECO:0007669"/>
    <property type="project" value="UniProtKB-KW"/>
</dbReference>
<dbReference type="Gene3D" id="3.90.20.10">
    <property type="match status" value="1"/>
</dbReference>
<dbReference type="GO" id="GO:0032456">
    <property type="term" value="P:endocytic recycling"/>
    <property type="evidence" value="ECO:0007669"/>
    <property type="project" value="TreeGrafter"/>
</dbReference>
<evidence type="ECO:0000256" key="4">
    <source>
        <dbReference type="SAM" id="MobiDB-lite"/>
    </source>
</evidence>
<dbReference type="GO" id="GO:0005829">
    <property type="term" value="C:cytosol"/>
    <property type="evidence" value="ECO:0007669"/>
    <property type="project" value="GOC"/>
</dbReference>
<keyword evidence="2" id="KW-0009">Actin-binding</keyword>
<feature type="compositionally biased region" description="Pro residues" evidence="4">
    <location>
        <begin position="316"/>
        <end position="326"/>
    </location>
</feature>
<dbReference type="GO" id="GO:0043014">
    <property type="term" value="F:alpha-tubulin binding"/>
    <property type="evidence" value="ECO:0007669"/>
    <property type="project" value="InterPro"/>
</dbReference>
<dbReference type="GO" id="GO:0005769">
    <property type="term" value="C:early endosome"/>
    <property type="evidence" value="ECO:0007669"/>
    <property type="project" value="InterPro"/>
</dbReference>
<dbReference type="Proteomes" id="UP001151699">
    <property type="component" value="Unassembled WGS sequence"/>
</dbReference>
<dbReference type="PANTHER" id="PTHR23331">
    <property type="entry name" value="CXYORF1"/>
    <property type="match status" value="1"/>
</dbReference>
<feature type="coiled-coil region" evidence="3">
    <location>
        <begin position="51"/>
        <end position="78"/>
    </location>
</feature>
<keyword evidence="7" id="KW-1185">Reference proteome</keyword>
<accession>A0A9Q0RVH8</accession>
<feature type="compositionally biased region" description="Basic and acidic residues" evidence="4">
    <location>
        <begin position="267"/>
        <end position="285"/>
    </location>
</feature>
<dbReference type="GO" id="GO:0034314">
    <property type="term" value="P:Arp2/3 complex-mediated actin nucleation"/>
    <property type="evidence" value="ECO:0007669"/>
    <property type="project" value="InterPro"/>
</dbReference>
<dbReference type="OrthoDB" id="307871at2759"/>
<dbReference type="PANTHER" id="PTHR23331:SF1">
    <property type="entry name" value="WASH COMPLEX SUBUNIT 1"/>
    <property type="match status" value="1"/>
</dbReference>
<dbReference type="InterPro" id="IPR028290">
    <property type="entry name" value="WASH1"/>
</dbReference>
<dbReference type="EMBL" id="WJQU01002036">
    <property type="protein sequence ID" value="KAJ6633415.1"/>
    <property type="molecule type" value="Genomic_DNA"/>
</dbReference>
<sequence>MDLYDIPVIQPDLRHEETIIQIANAFNALQQVITDVFNKVDERIESNSKVVQDIDMRIERVNKKIEKLSNDYESIDIQSPYDYPAEKAFKNIPMTLTKSNRKAIELDRDYTIESGPDCNISKTYDKKLQFYYVRQSKNSGSSAGSVSSKETYTPLKSGLGSVPSYLDSINALLLFNNSENVFDSKTQKNLRRMEKSTIKYYDPVLSDGPGDIEKAPESITTRQLLNMRIRKHLFMATQWNDDEQIDIPIMLPNVSGIRDKKKKKITKSSEDKLPENTNDEPKSAETKAVLPHDGGIQNTKKQDTVDISSSVVDSAPAPPPVPPPVEPSEVVTPKAPPPKLNSNTQDRSMLMEAIRQAGGAQKMKKKINTEQRDDSGNTEKKKQPVAFSSGGLMDDLHKKLALRRKGISGNKDLGQGSNVMEGISAMIPPPPPKQSDSSSESESNDDWN</sequence>
<feature type="domain" description="WASH1 WAHD" evidence="5">
    <location>
        <begin position="2"/>
        <end position="259"/>
    </location>
</feature>
<protein>
    <submittedName>
        <fullName evidence="6">WAS protein family like 2</fullName>
    </submittedName>
</protein>
<evidence type="ECO:0000256" key="2">
    <source>
        <dbReference type="ARBA" id="ARBA00023203"/>
    </source>
</evidence>
<gene>
    <name evidence="6" type="primary">WASH2P</name>
    <name evidence="6" type="ORF">Bhyg_16675</name>
</gene>
<dbReference type="AlphaFoldDB" id="A0A9Q0RVH8"/>
<dbReference type="Pfam" id="PF11945">
    <property type="entry name" value="WASH_WAHD"/>
    <property type="match status" value="1"/>
</dbReference>
<comment type="similarity">
    <text evidence="1">Belongs to the WASH1 family.</text>
</comment>
<organism evidence="6 7">
    <name type="scientific">Pseudolycoriella hygida</name>
    <dbReference type="NCBI Taxonomy" id="35572"/>
    <lineage>
        <taxon>Eukaryota</taxon>
        <taxon>Metazoa</taxon>
        <taxon>Ecdysozoa</taxon>
        <taxon>Arthropoda</taxon>
        <taxon>Hexapoda</taxon>
        <taxon>Insecta</taxon>
        <taxon>Pterygota</taxon>
        <taxon>Neoptera</taxon>
        <taxon>Endopterygota</taxon>
        <taxon>Diptera</taxon>
        <taxon>Nematocera</taxon>
        <taxon>Sciaroidea</taxon>
        <taxon>Sciaridae</taxon>
        <taxon>Pseudolycoriella</taxon>
    </lineage>
</organism>
<dbReference type="GO" id="GO:0042147">
    <property type="term" value="P:retrograde transport, endosome to Golgi"/>
    <property type="evidence" value="ECO:0007669"/>
    <property type="project" value="TreeGrafter"/>
</dbReference>
<dbReference type="GO" id="GO:0071203">
    <property type="term" value="C:WASH complex"/>
    <property type="evidence" value="ECO:0007669"/>
    <property type="project" value="InterPro"/>
</dbReference>
<reference evidence="6" key="1">
    <citation type="submission" date="2022-07" db="EMBL/GenBank/DDBJ databases">
        <authorList>
            <person name="Trinca V."/>
            <person name="Uliana J.V.C."/>
            <person name="Torres T.T."/>
            <person name="Ward R.J."/>
            <person name="Monesi N."/>
        </authorList>
    </citation>
    <scope>NUCLEOTIDE SEQUENCE</scope>
    <source>
        <strain evidence="6">HSMRA1968</strain>
        <tissue evidence="6">Whole embryos</tissue>
    </source>
</reference>
<evidence type="ECO:0000259" key="5">
    <source>
        <dbReference type="Pfam" id="PF11945"/>
    </source>
</evidence>
<evidence type="ECO:0000256" key="1">
    <source>
        <dbReference type="ARBA" id="ARBA00005602"/>
    </source>
</evidence>
<keyword evidence="3" id="KW-0175">Coiled coil</keyword>
<evidence type="ECO:0000313" key="7">
    <source>
        <dbReference type="Proteomes" id="UP001151699"/>
    </source>
</evidence>
<feature type="compositionally biased region" description="Basic and acidic residues" evidence="4">
    <location>
        <begin position="367"/>
        <end position="382"/>
    </location>
</feature>
<evidence type="ECO:0000256" key="3">
    <source>
        <dbReference type="SAM" id="Coils"/>
    </source>
</evidence>
<feature type="region of interest" description="Disordered" evidence="4">
    <location>
        <begin position="259"/>
        <end position="448"/>
    </location>
</feature>
<proteinExistence type="inferred from homology"/>
<dbReference type="GO" id="GO:0055037">
    <property type="term" value="C:recycling endosome"/>
    <property type="evidence" value="ECO:0007669"/>
    <property type="project" value="TreeGrafter"/>
</dbReference>
<name>A0A9Q0RVH8_9DIPT</name>
<comment type="caution">
    <text evidence="6">The sequence shown here is derived from an EMBL/GenBank/DDBJ whole genome shotgun (WGS) entry which is preliminary data.</text>
</comment>
<dbReference type="InterPro" id="IPR021854">
    <property type="entry name" value="WASH1_WAHD"/>
</dbReference>
<dbReference type="GO" id="GO:0006887">
    <property type="term" value="P:exocytosis"/>
    <property type="evidence" value="ECO:0007669"/>
    <property type="project" value="TreeGrafter"/>
</dbReference>